<dbReference type="InterPro" id="IPR036052">
    <property type="entry name" value="TrpB-like_PALP_sf"/>
</dbReference>
<organism evidence="2 3">
    <name type="scientific">Thermoproteota archaeon</name>
    <dbReference type="NCBI Taxonomy" id="2056631"/>
    <lineage>
        <taxon>Archaea</taxon>
        <taxon>Thermoproteota</taxon>
    </lineage>
</organism>
<sequence>MIFSKCSVCGHAEDGVHIRCRKCGGMVLFEYTDLKWSVQRDLPSMWRYWRMLPPTEKRVTLGEGYTPIKKVGGVFVKNETTNPTRSYADRASSTIVSNLDGTSLKYVKDFALSLTYYLKSSNKPARVYVDQKEADPQELIFLHHLGAEILFQDAPSLSVLNYDNPFTVEGLKTIAFEIVERLPKIEEIYVPAKSGLLALSIIKGLREASEMGVDSASSYSVVAVRLGGNEELPHGIRTMNADPREALKSLVDLARVGIRTELLSASAYSMAANSGSGLALLTGSSRIDIRLGRGRCSPIKSDVKRALERRGSATAYEIWEDLGTYSLRGIYKIMRAMEIEGTVKGEYFMRGRRRVKRYRLL</sequence>
<dbReference type="AlphaFoldDB" id="A0A523B858"/>
<evidence type="ECO:0000313" key="2">
    <source>
        <dbReference type="EMBL" id="TDA37063.1"/>
    </source>
</evidence>
<evidence type="ECO:0000313" key="3">
    <source>
        <dbReference type="Proteomes" id="UP000315399"/>
    </source>
</evidence>
<evidence type="ECO:0000259" key="1">
    <source>
        <dbReference type="Pfam" id="PF00291"/>
    </source>
</evidence>
<name>A0A523B858_9CREN</name>
<protein>
    <submittedName>
        <fullName evidence="2">Pyridoxal-5'-phosphate-dependent protein subunit beta</fullName>
    </submittedName>
</protein>
<comment type="caution">
    <text evidence="2">The sequence shown here is derived from an EMBL/GenBank/DDBJ whole genome shotgun (WGS) entry which is preliminary data.</text>
</comment>
<dbReference type="SUPFAM" id="SSF53686">
    <property type="entry name" value="Tryptophan synthase beta subunit-like PLP-dependent enzymes"/>
    <property type="match status" value="1"/>
</dbReference>
<dbReference type="Gene3D" id="3.40.50.1100">
    <property type="match status" value="2"/>
</dbReference>
<dbReference type="InterPro" id="IPR001926">
    <property type="entry name" value="TrpB-like_PALP"/>
</dbReference>
<dbReference type="Pfam" id="PF00291">
    <property type="entry name" value="PALP"/>
    <property type="match status" value="1"/>
</dbReference>
<proteinExistence type="predicted"/>
<feature type="domain" description="Tryptophan synthase beta chain-like PALP" evidence="1">
    <location>
        <begin position="59"/>
        <end position="257"/>
    </location>
</feature>
<reference evidence="2 3" key="1">
    <citation type="journal article" date="2019" name="Nat. Microbiol.">
        <title>Expanding anaerobic alkane metabolism in the domain of Archaea.</title>
        <authorList>
            <person name="Wang Y."/>
            <person name="Wegener G."/>
            <person name="Hou J."/>
            <person name="Wang F."/>
            <person name="Xiao X."/>
        </authorList>
    </citation>
    <scope>NUCLEOTIDE SEQUENCE [LARGE SCALE GENOMIC DNA]</scope>
    <source>
        <strain evidence="2">WYZ-LMO10</strain>
    </source>
</reference>
<dbReference type="Proteomes" id="UP000315399">
    <property type="component" value="Unassembled WGS sequence"/>
</dbReference>
<gene>
    <name evidence="2" type="ORF">DSO08_06150</name>
</gene>
<dbReference type="EMBL" id="QNVH01000088">
    <property type="protein sequence ID" value="TDA37063.1"/>
    <property type="molecule type" value="Genomic_DNA"/>
</dbReference>
<accession>A0A523B858</accession>